<dbReference type="InterPro" id="IPR032809">
    <property type="entry name" value="Put_HupE_UreJ"/>
</dbReference>
<feature type="signal peptide" evidence="2">
    <location>
        <begin position="1"/>
        <end position="29"/>
    </location>
</feature>
<proteinExistence type="predicted"/>
<evidence type="ECO:0000256" key="1">
    <source>
        <dbReference type="SAM" id="Phobius"/>
    </source>
</evidence>
<keyword evidence="1" id="KW-0472">Membrane</keyword>
<feature type="transmembrane region" description="Helical" evidence="1">
    <location>
        <begin position="39"/>
        <end position="56"/>
    </location>
</feature>
<evidence type="ECO:0000256" key="2">
    <source>
        <dbReference type="SAM" id="SignalP"/>
    </source>
</evidence>
<keyword evidence="2" id="KW-0732">Signal</keyword>
<feature type="transmembrane region" description="Helical" evidence="1">
    <location>
        <begin position="172"/>
        <end position="198"/>
    </location>
</feature>
<feature type="transmembrane region" description="Helical" evidence="1">
    <location>
        <begin position="143"/>
        <end position="160"/>
    </location>
</feature>
<protein>
    <recommendedName>
        <fullName evidence="5">HupE/UreJ protein</fullName>
    </recommendedName>
</protein>
<evidence type="ECO:0008006" key="5">
    <source>
        <dbReference type="Google" id="ProtNLM"/>
    </source>
</evidence>
<dbReference type="Proteomes" id="UP000175669">
    <property type="component" value="Unassembled WGS sequence"/>
</dbReference>
<dbReference type="AlphaFoldDB" id="A0A1E8CJT0"/>
<feature type="chain" id="PRO_5009212083" description="HupE/UreJ protein" evidence="2">
    <location>
        <begin position="30"/>
        <end position="235"/>
    </location>
</feature>
<feature type="transmembrane region" description="Helical" evidence="1">
    <location>
        <begin position="210"/>
        <end position="229"/>
    </location>
</feature>
<accession>A0A1E8CJT0</accession>
<dbReference type="Pfam" id="PF13795">
    <property type="entry name" value="HupE_UreJ_2"/>
    <property type="match status" value="1"/>
</dbReference>
<name>A0A1E8CJT0_9GAMM</name>
<reference evidence="4" key="1">
    <citation type="submission" date="2016-07" db="EMBL/GenBank/DDBJ databases">
        <authorList>
            <person name="Florea S."/>
            <person name="Webb J.S."/>
            <person name="Jaromczyk J."/>
            <person name="Schardl C.L."/>
        </authorList>
    </citation>
    <scope>NUCLEOTIDE SEQUENCE [LARGE SCALE GENOMIC DNA]</scope>
    <source>
        <strain evidence="4">KCTC 42131</strain>
    </source>
</reference>
<comment type="caution">
    <text evidence="3">The sequence shown here is derived from an EMBL/GenBank/DDBJ whole genome shotgun (WGS) entry which is preliminary data.</text>
</comment>
<dbReference type="EMBL" id="MASR01000001">
    <property type="protein sequence ID" value="OFE12664.1"/>
    <property type="molecule type" value="Genomic_DNA"/>
</dbReference>
<organism evidence="3 4">
    <name type="scientific">Pseudohongiella acticola</name>
    <dbReference type="NCBI Taxonomy" id="1524254"/>
    <lineage>
        <taxon>Bacteria</taxon>
        <taxon>Pseudomonadati</taxon>
        <taxon>Pseudomonadota</taxon>
        <taxon>Gammaproteobacteria</taxon>
        <taxon>Pseudomonadales</taxon>
        <taxon>Pseudohongiellaceae</taxon>
        <taxon>Pseudohongiella</taxon>
    </lineage>
</organism>
<dbReference type="OrthoDB" id="9808870at2"/>
<gene>
    <name evidence="3" type="ORF">PHACT_05530</name>
</gene>
<keyword evidence="4" id="KW-1185">Reference proteome</keyword>
<keyword evidence="1" id="KW-1133">Transmembrane helix</keyword>
<sequence>MHITSPTKYALMIMMALLATLLLATGAHAHNIADGDAAFVAGNAGAAVFPFIYLGAKHMVTGYDHLLFLAGVVFFLSRPAQIIQYVTLFALGHSITLIVGVLADIHANAYLIDAVIALSVVYKALENMGALNGLGRWHPDTRLAVLVFGLFHGFGLATSLQELELHPDGLIINLISFNIGVEIGQIIGLSLIVAAFSLWRQHPSFERTAFISNAVLMSAGFMLLIYQLTAWQLAS</sequence>
<dbReference type="STRING" id="1524254.PHACT_05530"/>
<evidence type="ECO:0000313" key="4">
    <source>
        <dbReference type="Proteomes" id="UP000175669"/>
    </source>
</evidence>
<evidence type="ECO:0000313" key="3">
    <source>
        <dbReference type="EMBL" id="OFE12664.1"/>
    </source>
</evidence>
<keyword evidence="1" id="KW-0812">Transmembrane</keyword>
<dbReference type="RefSeq" id="WP_070116274.1">
    <property type="nucleotide sequence ID" value="NZ_MASR01000001.1"/>
</dbReference>